<dbReference type="EMBL" id="JAZHXJ010001224">
    <property type="protein sequence ID" value="KAL1845166.1"/>
    <property type="molecule type" value="Genomic_DNA"/>
</dbReference>
<comment type="caution">
    <text evidence="2">The sequence shown here is derived from an EMBL/GenBank/DDBJ whole genome shotgun (WGS) entry which is preliminary data.</text>
</comment>
<feature type="region of interest" description="Disordered" evidence="1">
    <location>
        <begin position="65"/>
        <end position="96"/>
    </location>
</feature>
<gene>
    <name evidence="2" type="ORF">VTK73DRAFT_997</name>
</gene>
<reference evidence="2 3" key="1">
    <citation type="journal article" date="2024" name="Commun. Biol.">
        <title>Comparative genomic analysis of thermophilic fungi reveals convergent evolutionary adaptations and gene losses.</title>
        <authorList>
            <person name="Steindorff A.S."/>
            <person name="Aguilar-Pontes M.V."/>
            <person name="Robinson A.J."/>
            <person name="Andreopoulos B."/>
            <person name="LaButti K."/>
            <person name="Kuo A."/>
            <person name="Mondo S."/>
            <person name="Riley R."/>
            <person name="Otillar R."/>
            <person name="Haridas S."/>
            <person name="Lipzen A."/>
            <person name="Grimwood J."/>
            <person name="Schmutz J."/>
            <person name="Clum A."/>
            <person name="Reid I.D."/>
            <person name="Moisan M.C."/>
            <person name="Butler G."/>
            <person name="Nguyen T.T.M."/>
            <person name="Dewar K."/>
            <person name="Conant G."/>
            <person name="Drula E."/>
            <person name="Henrissat B."/>
            <person name="Hansel C."/>
            <person name="Singer S."/>
            <person name="Hutchinson M.I."/>
            <person name="de Vries R.P."/>
            <person name="Natvig D.O."/>
            <person name="Powell A.J."/>
            <person name="Tsang A."/>
            <person name="Grigoriev I.V."/>
        </authorList>
    </citation>
    <scope>NUCLEOTIDE SEQUENCE [LARGE SCALE GENOMIC DNA]</scope>
    <source>
        <strain evidence="2 3">ATCC 24622</strain>
    </source>
</reference>
<feature type="region of interest" description="Disordered" evidence="1">
    <location>
        <begin position="1"/>
        <end position="35"/>
    </location>
</feature>
<evidence type="ECO:0000313" key="2">
    <source>
        <dbReference type="EMBL" id="KAL1845166.1"/>
    </source>
</evidence>
<evidence type="ECO:0000313" key="3">
    <source>
        <dbReference type="Proteomes" id="UP001586593"/>
    </source>
</evidence>
<accession>A0ABR3VU09</accession>
<sequence length="171" mass="17521">MWGANLSHAMPNGSETKKCRKEGDRGRTLLVSGPDFGGTSTGSLRHWHTAAPPSVLSGFLGGVMVGPKPSPPPQTPSKEGGSHAARLVSPACSSPERDSTGTLAQFGCVCLDSGTGPLSRAERPAQFWSASFASPTGCGDLTTAVGDYRGQNIPSWLSVGGSPSRNAGRIA</sequence>
<dbReference type="Proteomes" id="UP001586593">
    <property type="component" value="Unassembled WGS sequence"/>
</dbReference>
<keyword evidence="3" id="KW-1185">Reference proteome</keyword>
<protein>
    <submittedName>
        <fullName evidence="2">Uncharacterized protein</fullName>
    </submittedName>
</protein>
<evidence type="ECO:0000256" key="1">
    <source>
        <dbReference type="SAM" id="MobiDB-lite"/>
    </source>
</evidence>
<name>A0ABR3VU09_9PEZI</name>
<feature type="compositionally biased region" description="Basic and acidic residues" evidence="1">
    <location>
        <begin position="15"/>
        <end position="27"/>
    </location>
</feature>
<organism evidence="2 3">
    <name type="scientific">Phialemonium thermophilum</name>
    <dbReference type="NCBI Taxonomy" id="223376"/>
    <lineage>
        <taxon>Eukaryota</taxon>
        <taxon>Fungi</taxon>
        <taxon>Dikarya</taxon>
        <taxon>Ascomycota</taxon>
        <taxon>Pezizomycotina</taxon>
        <taxon>Sordariomycetes</taxon>
        <taxon>Sordariomycetidae</taxon>
        <taxon>Cephalothecales</taxon>
        <taxon>Cephalothecaceae</taxon>
        <taxon>Phialemonium</taxon>
    </lineage>
</organism>
<proteinExistence type="predicted"/>